<dbReference type="STRING" id="1141106.GCA_000308095_01931"/>
<dbReference type="EMBL" id="UHDP01000001">
    <property type="protein sequence ID" value="SUM43507.1"/>
    <property type="molecule type" value="Genomic_DNA"/>
</dbReference>
<gene>
    <name evidence="1" type="ORF">NCTC11048_00021</name>
    <name evidence="2" type="ORF">NCTC11048_00201</name>
</gene>
<dbReference type="AlphaFoldDB" id="A0A380FYE1"/>
<proteinExistence type="predicted"/>
<name>A0A380FYE1_STAIN</name>
<protein>
    <submittedName>
        <fullName evidence="2">Uncharacterized protein</fullName>
    </submittedName>
</protein>
<evidence type="ECO:0000313" key="3">
    <source>
        <dbReference type="Proteomes" id="UP000255549"/>
    </source>
</evidence>
<organism evidence="2 3">
    <name type="scientific">Staphylococcus intermedius NCTC 11048</name>
    <dbReference type="NCBI Taxonomy" id="1141106"/>
    <lineage>
        <taxon>Bacteria</taxon>
        <taxon>Bacillati</taxon>
        <taxon>Bacillota</taxon>
        <taxon>Bacilli</taxon>
        <taxon>Bacillales</taxon>
        <taxon>Staphylococcaceae</taxon>
        <taxon>Staphylococcus</taxon>
        <taxon>Staphylococcus intermedius group</taxon>
    </lineage>
</organism>
<keyword evidence="3" id="KW-1185">Reference proteome</keyword>
<sequence length="117" mass="13927">MTRDFNKIILFDALRTDVHSDVCGNRVEPFKNLANLANKYSEFNQQIQLMQDEYMKLKIYKPHLLTIKTLEKYQRESNRGNKELGTKKYPCCPNCKEPFELSKIEHIWEAGIFIQKR</sequence>
<accession>A0A380FYE1</accession>
<dbReference type="RefSeq" id="WP_096601959.1">
    <property type="nucleotide sequence ID" value="NZ_PPQH01000115.1"/>
</dbReference>
<evidence type="ECO:0000313" key="2">
    <source>
        <dbReference type="EMBL" id="SUM43909.1"/>
    </source>
</evidence>
<evidence type="ECO:0000313" key="1">
    <source>
        <dbReference type="EMBL" id="SUM43507.1"/>
    </source>
</evidence>
<dbReference type="EMBL" id="UHDP01000001">
    <property type="protein sequence ID" value="SUM43909.1"/>
    <property type="molecule type" value="Genomic_DNA"/>
</dbReference>
<dbReference type="Proteomes" id="UP000255549">
    <property type="component" value="Unassembled WGS sequence"/>
</dbReference>
<reference evidence="2 3" key="1">
    <citation type="submission" date="2018-06" db="EMBL/GenBank/DDBJ databases">
        <authorList>
            <consortium name="Pathogen Informatics"/>
            <person name="Doyle S."/>
        </authorList>
    </citation>
    <scope>NUCLEOTIDE SEQUENCE [LARGE SCALE GENOMIC DNA]</scope>
    <source>
        <strain evidence="3">NCTC 11048</strain>
        <strain evidence="2">NCTC11048</strain>
    </source>
</reference>
<dbReference type="OrthoDB" id="2084710at2"/>